<dbReference type="InterPro" id="IPR029058">
    <property type="entry name" value="AB_hydrolase_fold"/>
</dbReference>
<sequence length="480" mass="53940">MHDGIRIYTDIFRATDSGTKMVPALIPWGPYGKTGTGPLQYDTMESFRCGIPVERTSAYKKFEAPDLAEWCERGYAIINADARGAGMSEGSIVFWGCWRIARLPRLGHLGMTHWGQQEAEDIYDTIDWLSKQPWCNGSVGMIGNSWLAAAQVTYASRLKHPALRAPAPMEGFIYPEHARNVEEETVIRRVLGEKTTHVENIDVPLYITASYSTMLHARGSFLTFRTAKSKEKLLGVHPYQEWYDLYLPEVNEDLQRYFYRFLKEVDNGWERDTPPLDVSTKQLLPETLSSVASISHKGHSLTASSNFILYFKKSTEPAGYPKVRLFMSYPDHDDLDVGVQIRKISRSGDMMEHLNYPCPVPVDKAPNVAKVLGPQSFLRASHALTKDRAASPENEFIYRHDRREPVKPGGVVELEIGMWLIGMVFAEGEGIVLRVSGYDMAHPELDIGITGPSDENVGTHIIHTGRKLESCLILPVIPNA</sequence>
<dbReference type="EMBL" id="ML994623">
    <property type="protein sequence ID" value="KAF2188556.1"/>
    <property type="molecule type" value="Genomic_DNA"/>
</dbReference>
<dbReference type="InterPro" id="IPR008979">
    <property type="entry name" value="Galactose-bd-like_sf"/>
</dbReference>
<dbReference type="Gene3D" id="1.10.3020.20">
    <property type="match status" value="1"/>
</dbReference>
<dbReference type="PANTHER" id="PTHR43056:SF10">
    <property type="entry name" value="COCE_NOND FAMILY, PUTATIVE (AFU_ORTHOLOGUE AFUA_7G00600)-RELATED"/>
    <property type="match status" value="1"/>
</dbReference>
<keyword evidence="1 3" id="KW-0378">Hydrolase</keyword>
<dbReference type="Pfam" id="PF08530">
    <property type="entry name" value="PepX_C"/>
    <property type="match status" value="1"/>
</dbReference>
<protein>
    <submittedName>
        <fullName evidence="3">Alpha/beta-hydrolase</fullName>
    </submittedName>
</protein>
<dbReference type="InterPro" id="IPR005674">
    <property type="entry name" value="CocE/Ser_esterase"/>
</dbReference>
<dbReference type="SUPFAM" id="SSF53474">
    <property type="entry name" value="alpha/beta-Hydrolases"/>
    <property type="match status" value="1"/>
</dbReference>
<feature type="domain" description="Xaa-Pro dipeptidyl-peptidase C-terminal" evidence="2">
    <location>
        <begin position="255"/>
        <end position="473"/>
    </location>
</feature>
<dbReference type="Gene3D" id="2.60.120.260">
    <property type="entry name" value="Galactose-binding domain-like"/>
    <property type="match status" value="1"/>
</dbReference>
<evidence type="ECO:0000256" key="1">
    <source>
        <dbReference type="ARBA" id="ARBA00022801"/>
    </source>
</evidence>
<dbReference type="InterPro" id="IPR000383">
    <property type="entry name" value="Xaa-Pro-like_dom"/>
</dbReference>
<dbReference type="SMART" id="SM00939">
    <property type="entry name" value="PepX_C"/>
    <property type="match status" value="1"/>
</dbReference>
<dbReference type="Proteomes" id="UP000800200">
    <property type="component" value="Unassembled WGS sequence"/>
</dbReference>
<dbReference type="Pfam" id="PF02129">
    <property type="entry name" value="Peptidase_S15"/>
    <property type="match status" value="1"/>
</dbReference>
<proteinExistence type="predicted"/>
<evidence type="ECO:0000259" key="2">
    <source>
        <dbReference type="SMART" id="SM00939"/>
    </source>
</evidence>
<dbReference type="OrthoDB" id="2578740at2759"/>
<evidence type="ECO:0000313" key="3">
    <source>
        <dbReference type="EMBL" id="KAF2188556.1"/>
    </source>
</evidence>
<dbReference type="NCBIfam" id="TIGR00976">
    <property type="entry name" value="CocE_NonD"/>
    <property type="match status" value="1"/>
</dbReference>
<keyword evidence="4" id="KW-1185">Reference proteome</keyword>
<dbReference type="Gene3D" id="3.40.50.1820">
    <property type="entry name" value="alpha/beta hydrolase"/>
    <property type="match status" value="2"/>
</dbReference>
<dbReference type="GO" id="GO:0008239">
    <property type="term" value="F:dipeptidyl-peptidase activity"/>
    <property type="evidence" value="ECO:0007669"/>
    <property type="project" value="InterPro"/>
</dbReference>
<gene>
    <name evidence="3" type="ORF">K469DRAFT_684584</name>
</gene>
<accession>A0A6A6EFA2</accession>
<name>A0A6A6EFA2_9PEZI</name>
<organism evidence="3 4">
    <name type="scientific">Zopfia rhizophila CBS 207.26</name>
    <dbReference type="NCBI Taxonomy" id="1314779"/>
    <lineage>
        <taxon>Eukaryota</taxon>
        <taxon>Fungi</taxon>
        <taxon>Dikarya</taxon>
        <taxon>Ascomycota</taxon>
        <taxon>Pezizomycotina</taxon>
        <taxon>Dothideomycetes</taxon>
        <taxon>Dothideomycetes incertae sedis</taxon>
        <taxon>Zopfiaceae</taxon>
        <taxon>Zopfia</taxon>
    </lineage>
</organism>
<dbReference type="SUPFAM" id="SSF49785">
    <property type="entry name" value="Galactose-binding domain-like"/>
    <property type="match status" value="1"/>
</dbReference>
<evidence type="ECO:0000313" key="4">
    <source>
        <dbReference type="Proteomes" id="UP000800200"/>
    </source>
</evidence>
<dbReference type="AlphaFoldDB" id="A0A6A6EFA2"/>
<dbReference type="PANTHER" id="PTHR43056">
    <property type="entry name" value="PEPTIDASE S9 PROLYL OLIGOPEPTIDASE"/>
    <property type="match status" value="1"/>
</dbReference>
<reference evidence="3" key="1">
    <citation type="journal article" date="2020" name="Stud. Mycol.">
        <title>101 Dothideomycetes genomes: a test case for predicting lifestyles and emergence of pathogens.</title>
        <authorList>
            <person name="Haridas S."/>
            <person name="Albert R."/>
            <person name="Binder M."/>
            <person name="Bloem J."/>
            <person name="Labutti K."/>
            <person name="Salamov A."/>
            <person name="Andreopoulos B."/>
            <person name="Baker S."/>
            <person name="Barry K."/>
            <person name="Bills G."/>
            <person name="Bluhm B."/>
            <person name="Cannon C."/>
            <person name="Castanera R."/>
            <person name="Culley D."/>
            <person name="Daum C."/>
            <person name="Ezra D."/>
            <person name="Gonzalez J."/>
            <person name="Henrissat B."/>
            <person name="Kuo A."/>
            <person name="Liang C."/>
            <person name="Lipzen A."/>
            <person name="Lutzoni F."/>
            <person name="Magnuson J."/>
            <person name="Mondo S."/>
            <person name="Nolan M."/>
            <person name="Ohm R."/>
            <person name="Pangilinan J."/>
            <person name="Park H.-J."/>
            <person name="Ramirez L."/>
            <person name="Alfaro M."/>
            <person name="Sun H."/>
            <person name="Tritt A."/>
            <person name="Yoshinaga Y."/>
            <person name="Zwiers L.-H."/>
            <person name="Turgeon B."/>
            <person name="Goodwin S."/>
            <person name="Spatafora J."/>
            <person name="Crous P."/>
            <person name="Grigoriev I."/>
        </authorList>
    </citation>
    <scope>NUCLEOTIDE SEQUENCE</scope>
    <source>
        <strain evidence="3">CBS 207.26</strain>
    </source>
</reference>
<dbReference type="InterPro" id="IPR050585">
    <property type="entry name" value="Xaa-Pro_dipeptidyl-ppase/CocE"/>
</dbReference>
<dbReference type="InterPro" id="IPR013736">
    <property type="entry name" value="Xaa-Pro_dipept_C"/>
</dbReference>